<dbReference type="AlphaFoldDB" id="A0A6J7DA84"/>
<organism evidence="1">
    <name type="scientific">freshwater metagenome</name>
    <dbReference type="NCBI Taxonomy" id="449393"/>
    <lineage>
        <taxon>unclassified sequences</taxon>
        <taxon>metagenomes</taxon>
        <taxon>ecological metagenomes</taxon>
    </lineage>
</organism>
<gene>
    <name evidence="1" type="ORF">UFOPK3444_00446</name>
</gene>
<sequence length="150" mass="17007">MWRFAPRRYPDLMRIDYALLADGAIQRPDGKLDIYGAGWDFLTAQSFPHAHGSFDVALRLVVPADEVLADHVFELIVQGPDGEEVARTRTEMVSQRDRDAIDDVAEEKLTMTFNFRGVVFPTPGPYQLVMVIDENEIHAVEFSVLQVQED</sequence>
<protein>
    <submittedName>
        <fullName evidence="1">Unannotated protein</fullName>
    </submittedName>
</protein>
<proteinExistence type="predicted"/>
<dbReference type="Pfam" id="PF22091">
    <property type="entry name" value="DUF6941"/>
    <property type="match status" value="1"/>
</dbReference>
<dbReference type="InterPro" id="IPR054221">
    <property type="entry name" value="DUF6941"/>
</dbReference>
<reference evidence="1" key="1">
    <citation type="submission" date="2020-05" db="EMBL/GenBank/DDBJ databases">
        <authorList>
            <person name="Chiriac C."/>
            <person name="Salcher M."/>
            <person name="Ghai R."/>
            <person name="Kavagutti S V."/>
        </authorList>
    </citation>
    <scope>NUCLEOTIDE SEQUENCE</scope>
</reference>
<name>A0A6J7DA84_9ZZZZ</name>
<accession>A0A6J7DA84</accession>
<evidence type="ECO:0000313" key="1">
    <source>
        <dbReference type="EMBL" id="CAB4865864.1"/>
    </source>
</evidence>
<dbReference type="EMBL" id="CAFBLU010000005">
    <property type="protein sequence ID" value="CAB4865864.1"/>
    <property type="molecule type" value="Genomic_DNA"/>
</dbReference>